<proteinExistence type="predicted"/>
<dbReference type="Gene3D" id="3.40.30.10">
    <property type="entry name" value="Glutaredoxin"/>
    <property type="match status" value="1"/>
</dbReference>
<evidence type="ECO:0008006" key="4">
    <source>
        <dbReference type="Google" id="ProtNLM"/>
    </source>
</evidence>
<reference evidence="2 3" key="1">
    <citation type="journal article" date="2012" name="Int. J. Syst. Evol. Microbiol.">
        <title>Flammeovirga pacifica sp. nov., isolated from deep-sea sediment.</title>
        <authorList>
            <person name="Xu H."/>
            <person name="Fu Y."/>
            <person name="Yang N."/>
            <person name="Ding Z."/>
            <person name="Lai Q."/>
            <person name="Zeng R."/>
        </authorList>
    </citation>
    <scope>NUCLEOTIDE SEQUENCE [LARGE SCALE GENOMIC DNA]</scope>
    <source>
        <strain evidence="3">DSM 24597 / LMG 26175 / WPAGA1</strain>
    </source>
</reference>
<dbReference type="OrthoDB" id="977927at2"/>
<sequence>MKRLLIIVIMGLSLCVKAQEDSSQDKFLKAGDKIHPIEVRDLKNNPYTTPSIGEKVLLIFYPDPDNPKENDEFVEKTKEWKFPLDKFHAYGIVNLKDTPYPNGIIRFMIRMLRKRSKREANALILTDPKGVVQSEWNTGDCNNHISVLVVDNTGEVIFWKAGKITEEETKYVIDELRKRLPEARKLTEEELKAMEL</sequence>
<comment type="caution">
    <text evidence="2">The sequence shown here is derived from an EMBL/GenBank/DDBJ whole genome shotgun (WGS) entry which is preliminary data.</text>
</comment>
<feature type="signal peptide" evidence="1">
    <location>
        <begin position="1"/>
        <end position="18"/>
    </location>
</feature>
<dbReference type="InterPro" id="IPR006513">
    <property type="entry name" value="YtfJ_HI0045"/>
</dbReference>
<feature type="chain" id="PRO_5012368059" description="Thioredoxin domain-containing protein" evidence="1">
    <location>
        <begin position="19"/>
        <end position="196"/>
    </location>
</feature>
<organism evidence="2 3">
    <name type="scientific">Flammeovirga pacifica</name>
    <dbReference type="NCBI Taxonomy" id="915059"/>
    <lineage>
        <taxon>Bacteria</taxon>
        <taxon>Pseudomonadati</taxon>
        <taxon>Bacteroidota</taxon>
        <taxon>Cytophagia</taxon>
        <taxon>Cytophagales</taxon>
        <taxon>Flammeovirgaceae</taxon>
        <taxon>Flammeovirga</taxon>
    </lineage>
</organism>
<evidence type="ECO:0000256" key="1">
    <source>
        <dbReference type="SAM" id="SignalP"/>
    </source>
</evidence>
<dbReference type="RefSeq" id="WP_084812377.1">
    <property type="nucleotide sequence ID" value="NZ_JRYR02000002.1"/>
</dbReference>
<gene>
    <name evidence="2" type="ORF">NH26_24500</name>
</gene>
<accession>A0A1S1YUM6</accession>
<protein>
    <recommendedName>
        <fullName evidence="4">Thioredoxin domain-containing protein</fullName>
    </recommendedName>
</protein>
<evidence type="ECO:0000313" key="2">
    <source>
        <dbReference type="EMBL" id="OHX64727.1"/>
    </source>
</evidence>
<dbReference type="AlphaFoldDB" id="A0A1S1YUM6"/>
<dbReference type="Pfam" id="PF09695">
    <property type="entry name" value="YtfJ_HI0045"/>
    <property type="match status" value="1"/>
</dbReference>
<keyword evidence="3" id="KW-1185">Reference proteome</keyword>
<keyword evidence="1" id="KW-0732">Signal</keyword>
<dbReference type="Proteomes" id="UP000179797">
    <property type="component" value="Unassembled WGS sequence"/>
</dbReference>
<dbReference type="EMBL" id="JRYR02000002">
    <property type="protein sequence ID" value="OHX64727.1"/>
    <property type="molecule type" value="Genomic_DNA"/>
</dbReference>
<name>A0A1S1YUM6_FLAPC</name>
<evidence type="ECO:0000313" key="3">
    <source>
        <dbReference type="Proteomes" id="UP000179797"/>
    </source>
</evidence>